<sequence>MPPAAGNKWTKLMLSTGEYADVHFLVGDGNEKELVPAHKLILSNASDVFAAMFRFDSQNANAENASTNCPVVEITDVEPSAFKVILSFIYAEDLSELNGGNAMAVLYAAEKYHIHGLVRPCFDVPISELPDVFFCIFHHDSPFPLWGMNHAAGVKMMKILQLKKDKWQF</sequence>
<dbReference type="Gene3D" id="3.30.710.10">
    <property type="entry name" value="Potassium Channel Kv1.1, Chain A"/>
    <property type="match status" value="1"/>
</dbReference>
<name>A0ABD2J7C4_9BILA</name>
<organism evidence="2 3">
    <name type="scientific">Heterodera trifolii</name>
    <dbReference type="NCBI Taxonomy" id="157864"/>
    <lineage>
        <taxon>Eukaryota</taxon>
        <taxon>Metazoa</taxon>
        <taxon>Ecdysozoa</taxon>
        <taxon>Nematoda</taxon>
        <taxon>Chromadorea</taxon>
        <taxon>Rhabditida</taxon>
        <taxon>Tylenchina</taxon>
        <taxon>Tylenchomorpha</taxon>
        <taxon>Tylenchoidea</taxon>
        <taxon>Heteroderidae</taxon>
        <taxon>Heteroderinae</taxon>
        <taxon>Heterodera</taxon>
    </lineage>
</organism>
<dbReference type="Proteomes" id="UP001620626">
    <property type="component" value="Unassembled WGS sequence"/>
</dbReference>
<dbReference type="SMART" id="SM00225">
    <property type="entry name" value="BTB"/>
    <property type="match status" value="1"/>
</dbReference>
<feature type="domain" description="BTB" evidence="1">
    <location>
        <begin position="20"/>
        <end position="98"/>
    </location>
</feature>
<dbReference type="InterPro" id="IPR011333">
    <property type="entry name" value="SKP1/BTB/POZ_sf"/>
</dbReference>
<comment type="caution">
    <text evidence="2">The sequence shown here is derived from an EMBL/GenBank/DDBJ whole genome shotgun (WGS) entry which is preliminary data.</text>
</comment>
<keyword evidence="3" id="KW-1185">Reference proteome</keyword>
<dbReference type="InterPro" id="IPR000210">
    <property type="entry name" value="BTB/POZ_dom"/>
</dbReference>
<dbReference type="Pfam" id="PF00651">
    <property type="entry name" value="BTB"/>
    <property type="match status" value="1"/>
</dbReference>
<dbReference type="AlphaFoldDB" id="A0ABD2J7C4"/>
<accession>A0ABD2J7C4</accession>
<dbReference type="PANTHER" id="PTHR45774">
    <property type="entry name" value="BTB/POZ DOMAIN-CONTAINING"/>
    <property type="match status" value="1"/>
</dbReference>
<evidence type="ECO:0000313" key="2">
    <source>
        <dbReference type="EMBL" id="KAL3086488.1"/>
    </source>
</evidence>
<evidence type="ECO:0000313" key="3">
    <source>
        <dbReference type="Proteomes" id="UP001620626"/>
    </source>
</evidence>
<dbReference type="SUPFAM" id="SSF54695">
    <property type="entry name" value="POZ domain"/>
    <property type="match status" value="1"/>
</dbReference>
<evidence type="ECO:0000259" key="1">
    <source>
        <dbReference type="PROSITE" id="PS50097"/>
    </source>
</evidence>
<proteinExistence type="predicted"/>
<dbReference type="EMBL" id="JBICBT010001039">
    <property type="protein sequence ID" value="KAL3086488.1"/>
    <property type="molecule type" value="Genomic_DNA"/>
</dbReference>
<reference evidence="2 3" key="1">
    <citation type="submission" date="2024-10" db="EMBL/GenBank/DDBJ databases">
        <authorList>
            <person name="Kim D."/>
        </authorList>
    </citation>
    <scope>NUCLEOTIDE SEQUENCE [LARGE SCALE GENOMIC DNA]</scope>
    <source>
        <strain evidence="2">BH-2024</strain>
    </source>
</reference>
<dbReference type="PROSITE" id="PS50097">
    <property type="entry name" value="BTB"/>
    <property type="match status" value="1"/>
</dbReference>
<protein>
    <recommendedName>
        <fullName evidence="1">BTB domain-containing protein</fullName>
    </recommendedName>
</protein>
<gene>
    <name evidence="2" type="ORF">niasHT_033791</name>
</gene>
<dbReference type="PANTHER" id="PTHR45774:SF3">
    <property type="entry name" value="BTB (POZ) DOMAIN-CONTAINING 2B-RELATED"/>
    <property type="match status" value="1"/>
</dbReference>